<sequence length="652" mass="74654">MTEEKLEQKPVVAPSVKTEPKTPKRTRWSNAEEILHAFKLDNPNAINSYNQLCVALESFPTWEEAPRTQFLQKFYGCANELDDKCDAMLKKFMNLQFNVVPISEHQGFIDLMRQIAVRHVSQTQNVLSFFVRNFMPHGFTPNVDGVENEDSKCEQPEWQYALSKADQEHVYTLLHCAIRQTIKAFPVVANSLKRIVAIRFPHHLADQFKFFHYFRNVIMMLEYIPYELHADMWSIAISQLFPLDTFVSSKVSEARNADVRRRNSGIFVIDQEDAENLDADAQMMEGEGTGSEADFADRSMKLDTCMLYCIGWISRFYTPIRNASNEFVLSWLPALSEEQRQRTDLFELFKKVFEDEILFSHDIHSIPFIWMYMASQDDAVCSKILNHLWSIIIRPSASPNEWKKSQGAACYLAGFLARTNSVGLKVVLKWLGEMTSWCTRYVNEVAGSLSLNSVGGLRHGTFYAVCQAAFLTFCFRYKQIVEAEQLCTVQKWGFGHIVHSYLSPLSYINRPVALCFAAISRSLQIVYCNHLLSNIEESRRPFESVFPFDVCVLPLCKEHMSSAVQKFSPMHNDISVISNEFLRGQVTVTKIGDDDNMNVDDNPDAFGFMYDDDITEVIEVTGGKSLAMNISSRSQPFTHYSQSPGLCSMEFF</sequence>
<dbReference type="Proteomes" id="UP001175271">
    <property type="component" value="Unassembled WGS sequence"/>
</dbReference>
<protein>
    <recommendedName>
        <fullName evidence="5">RNA polymerase I-specific transcription initiation factor RRN3</fullName>
    </recommendedName>
</protein>
<dbReference type="GO" id="GO:0006361">
    <property type="term" value="P:transcription initiation at RNA polymerase I promoter"/>
    <property type="evidence" value="ECO:0007669"/>
    <property type="project" value="InterPro"/>
</dbReference>
<evidence type="ECO:0000256" key="2">
    <source>
        <dbReference type="SAM" id="MobiDB-lite"/>
    </source>
</evidence>
<dbReference type="GO" id="GO:0005634">
    <property type="term" value="C:nucleus"/>
    <property type="evidence" value="ECO:0007669"/>
    <property type="project" value="TreeGrafter"/>
</dbReference>
<dbReference type="PANTHER" id="PTHR12790">
    <property type="entry name" value="TRANSCRIPTION INITIATION FACTOR IA RRN3"/>
    <property type="match status" value="1"/>
</dbReference>
<accession>A0AA39I4M4</accession>
<dbReference type="PANTHER" id="PTHR12790:SF0">
    <property type="entry name" value="RNA POLYMERASE I-SPECIFIC TRANSCRIPTION INITIATION FACTOR RRN3-RELATED"/>
    <property type="match status" value="1"/>
</dbReference>
<name>A0AA39I4M4_9BILA</name>
<comment type="caution">
    <text evidence="3">The sequence shown here is derived from an EMBL/GenBank/DDBJ whole genome shotgun (WGS) entry which is preliminary data.</text>
</comment>
<proteinExistence type="inferred from homology"/>
<reference evidence="3" key="1">
    <citation type="submission" date="2023-06" db="EMBL/GenBank/DDBJ databases">
        <title>Genomic analysis of the entomopathogenic nematode Steinernema hermaphroditum.</title>
        <authorList>
            <person name="Schwarz E.M."/>
            <person name="Heppert J.K."/>
            <person name="Baniya A."/>
            <person name="Schwartz H.T."/>
            <person name="Tan C.-H."/>
            <person name="Antoshechkin I."/>
            <person name="Sternberg P.W."/>
            <person name="Goodrich-Blair H."/>
            <person name="Dillman A.R."/>
        </authorList>
    </citation>
    <scope>NUCLEOTIDE SEQUENCE</scope>
    <source>
        <strain evidence="3">PS9179</strain>
        <tissue evidence="3">Whole animal</tissue>
    </source>
</reference>
<dbReference type="AlphaFoldDB" id="A0AA39I4M4"/>
<dbReference type="InterPro" id="IPR007991">
    <property type="entry name" value="RNA_pol_I_trans_ini_fac_RRN3"/>
</dbReference>
<dbReference type="GO" id="GO:0001181">
    <property type="term" value="F:RNA polymerase I general transcription initiation factor activity"/>
    <property type="evidence" value="ECO:0007669"/>
    <property type="project" value="InterPro"/>
</dbReference>
<dbReference type="GO" id="GO:0001042">
    <property type="term" value="F:RNA polymerase I core binding"/>
    <property type="evidence" value="ECO:0007669"/>
    <property type="project" value="TreeGrafter"/>
</dbReference>
<comment type="similarity">
    <text evidence="1">Belongs to the RRN3 family.</text>
</comment>
<evidence type="ECO:0000256" key="1">
    <source>
        <dbReference type="ARBA" id="ARBA00010098"/>
    </source>
</evidence>
<evidence type="ECO:0008006" key="5">
    <source>
        <dbReference type="Google" id="ProtNLM"/>
    </source>
</evidence>
<evidence type="ECO:0000313" key="3">
    <source>
        <dbReference type="EMBL" id="KAK0417743.1"/>
    </source>
</evidence>
<organism evidence="3 4">
    <name type="scientific">Steinernema hermaphroditum</name>
    <dbReference type="NCBI Taxonomy" id="289476"/>
    <lineage>
        <taxon>Eukaryota</taxon>
        <taxon>Metazoa</taxon>
        <taxon>Ecdysozoa</taxon>
        <taxon>Nematoda</taxon>
        <taxon>Chromadorea</taxon>
        <taxon>Rhabditida</taxon>
        <taxon>Tylenchina</taxon>
        <taxon>Panagrolaimomorpha</taxon>
        <taxon>Strongyloidoidea</taxon>
        <taxon>Steinernematidae</taxon>
        <taxon>Steinernema</taxon>
    </lineage>
</organism>
<dbReference type="EMBL" id="JAUCMV010000002">
    <property type="protein sequence ID" value="KAK0417743.1"/>
    <property type="molecule type" value="Genomic_DNA"/>
</dbReference>
<dbReference type="Pfam" id="PF05327">
    <property type="entry name" value="RRN3"/>
    <property type="match status" value="1"/>
</dbReference>
<evidence type="ECO:0000313" key="4">
    <source>
        <dbReference type="Proteomes" id="UP001175271"/>
    </source>
</evidence>
<gene>
    <name evidence="3" type="ORF">QR680_013183</name>
</gene>
<feature type="region of interest" description="Disordered" evidence="2">
    <location>
        <begin position="1"/>
        <end position="25"/>
    </location>
</feature>
<keyword evidence="4" id="KW-1185">Reference proteome</keyword>